<evidence type="ECO:0008006" key="3">
    <source>
        <dbReference type="Google" id="ProtNLM"/>
    </source>
</evidence>
<keyword evidence="2" id="KW-1185">Reference proteome</keyword>
<evidence type="ECO:0000313" key="2">
    <source>
        <dbReference type="Proteomes" id="UP000245263"/>
    </source>
</evidence>
<name>A0ABM7ULQ4_9LEPT</name>
<dbReference type="EMBL" id="AP025028">
    <property type="protein sequence ID" value="BDA79895.1"/>
    <property type="molecule type" value="Genomic_DNA"/>
</dbReference>
<organism evidence="1 2">
    <name type="scientific">Leptospira kobayashii</name>
    <dbReference type="NCBI Taxonomy" id="1917830"/>
    <lineage>
        <taxon>Bacteria</taxon>
        <taxon>Pseudomonadati</taxon>
        <taxon>Spirochaetota</taxon>
        <taxon>Spirochaetia</taxon>
        <taxon>Leptospirales</taxon>
        <taxon>Leptospiraceae</taxon>
        <taxon>Leptospira</taxon>
    </lineage>
</organism>
<proteinExistence type="predicted"/>
<evidence type="ECO:0000313" key="1">
    <source>
        <dbReference type="EMBL" id="BDA79895.1"/>
    </source>
</evidence>
<gene>
    <name evidence="1" type="ORF">LPTSP3_g28250</name>
</gene>
<protein>
    <recommendedName>
        <fullName evidence="3">Lipoprotein</fullName>
    </recommendedName>
</protein>
<sequence>MGNLFKPFYISIFTLPFLWNCFTNPVFQDRSEREEEKRKKAIATSISLIGLNNLFQEMATPTKVGTTTSSANITEP</sequence>
<dbReference type="Proteomes" id="UP000245263">
    <property type="component" value="Chromosome 1"/>
</dbReference>
<dbReference type="RefSeq" id="WP_109020530.1">
    <property type="nucleotide sequence ID" value="NZ_AP025028.1"/>
</dbReference>
<accession>A0ABM7ULQ4</accession>
<reference evidence="1 2" key="1">
    <citation type="submission" date="2021-08" db="EMBL/GenBank/DDBJ databases">
        <title>Complete genome sequence of Leptospira kobayashii strain E30.</title>
        <authorList>
            <person name="Nakao R."/>
            <person name="Nakamura S."/>
            <person name="Masuzawa T."/>
            <person name="Koizumi N."/>
        </authorList>
    </citation>
    <scope>NUCLEOTIDE SEQUENCE [LARGE SCALE GENOMIC DNA]</scope>
    <source>
        <strain evidence="1 2">E30</strain>
    </source>
</reference>